<dbReference type="PANTHER" id="PTHR28031:SF1">
    <property type="entry name" value="PROLINE-RICH PROTEIN HUA1"/>
    <property type="match status" value="1"/>
</dbReference>
<reference evidence="2 3" key="1">
    <citation type="submission" date="2016-03" db="EMBL/GenBank/DDBJ databases">
        <title>Whole genome sequencing of Grifola frondosa 9006-11.</title>
        <authorList>
            <person name="Min B."/>
            <person name="Park H."/>
            <person name="Kim J.-G."/>
            <person name="Cho H."/>
            <person name="Oh Y.-L."/>
            <person name="Kong W.-S."/>
            <person name="Choi I.-G."/>
        </authorList>
    </citation>
    <scope>NUCLEOTIDE SEQUENCE [LARGE SCALE GENOMIC DNA]</scope>
    <source>
        <strain evidence="2 3">9006-11</strain>
    </source>
</reference>
<feature type="compositionally biased region" description="Polar residues" evidence="1">
    <location>
        <begin position="13"/>
        <end position="29"/>
    </location>
</feature>
<feature type="region of interest" description="Disordered" evidence="1">
    <location>
        <begin position="1"/>
        <end position="211"/>
    </location>
</feature>
<protein>
    <submittedName>
        <fullName evidence="2">Uncharacterized protein</fullName>
    </submittedName>
</protein>
<name>A0A1C7MCJ2_GRIFR</name>
<proteinExistence type="predicted"/>
<comment type="caution">
    <text evidence="2">The sequence shown here is derived from an EMBL/GenBank/DDBJ whole genome shotgun (WGS) entry which is preliminary data.</text>
</comment>
<evidence type="ECO:0000256" key="1">
    <source>
        <dbReference type="SAM" id="MobiDB-lite"/>
    </source>
</evidence>
<dbReference type="PANTHER" id="PTHR28031">
    <property type="entry name" value="PROLINE-RICH PROTEIN HUA1"/>
    <property type="match status" value="1"/>
</dbReference>
<organism evidence="2 3">
    <name type="scientific">Grifola frondosa</name>
    <name type="common">Maitake</name>
    <name type="synonym">Polyporus frondosus</name>
    <dbReference type="NCBI Taxonomy" id="5627"/>
    <lineage>
        <taxon>Eukaryota</taxon>
        <taxon>Fungi</taxon>
        <taxon>Dikarya</taxon>
        <taxon>Basidiomycota</taxon>
        <taxon>Agaricomycotina</taxon>
        <taxon>Agaricomycetes</taxon>
        <taxon>Polyporales</taxon>
        <taxon>Grifolaceae</taxon>
        <taxon>Grifola</taxon>
    </lineage>
</organism>
<evidence type="ECO:0000313" key="3">
    <source>
        <dbReference type="Proteomes" id="UP000092993"/>
    </source>
</evidence>
<keyword evidence="3" id="KW-1185">Reference proteome</keyword>
<feature type="compositionally biased region" description="Low complexity" evidence="1">
    <location>
        <begin position="156"/>
        <end position="167"/>
    </location>
</feature>
<dbReference type="EMBL" id="LUGG01000006">
    <property type="protein sequence ID" value="OBZ74129.1"/>
    <property type="molecule type" value="Genomic_DNA"/>
</dbReference>
<dbReference type="GO" id="GO:0005737">
    <property type="term" value="C:cytoplasm"/>
    <property type="evidence" value="ECO:0007669"/>
    <property type="project" value="TreeGrafter"/>
</dbReference>
<sequence>MVSPHNPFRTPAVTPSSTGTTSLIRNSVTAEPASQRARSPTPPPEDLPAGPSSDAPPLAAATSDPLTEDLPPAYTVAPDLRNGETTLELGPRRPFQQAPRLVPQYLSPFPTGQQSAQPSGSNWSSFPGERQTAGTSQSRLGPPPIHPSFRRDNRSRSTPNSPSTPLPASEFARDFYAAGGTSTPVCLPPDGEPPTRSAVHTSSSDPALRRNDAADDARFECPKCKNTGYKNYDPDHPCSRCWEKYARKYSPAMAYAPSAAGAQSTYQRPLPKFHAPQDGLSRHHTSKSYSGRPLLSPSVPSPSSDLSRAASTSRASGTYPGAAARIIPVAGGGVPMSPYLDHTQRASFPPASWYPASNVRVTEGRPPAGAAVVRPGDPRIGGRLCWRCGGSGVTSFFIFEEQTCTVCGGVGRTFA</sequence>
<feature type="region of interest" description="Disordered" evidence="1">
    <location>
        <begin position="269"/>
        <end position="316"/>
    </location>
</feature>
<feature type="compositionally biased region" description="Low complexity" evidence="1">
    <location>
        <begin position="293"/>
        <end position="316"/>
    </location>
</feature>
<gene>
    <name evidence="2" type="ORF">A0H81_06222</name>
</gene>
<feature type="compositionally biased region" description="Polar residues" evidence="1">
    <location>
        <begin position="110"/>
        <end position="125"/>
    </location>
</feature>
<dbReference type="STRING" id="5627.A0A1C7MCJ2"/>
<dbReference type="Proteomes" id="UP000092993">
    <property type="component" value="Unassembled WGS sequence"/>
</dbReference>
<dbReference type="InterPro" id="IPR038910">
    <property type="entry name" value="Hua1-like"/>
</dbReference>
<dbReference type="OMA" id="RCWEKYA"/>
<accession>A0A1C7MCJ2</accession>
<dbReference type="OrthoDB" id="2405700at2759"/>
<dbReference type="AlphaFoldDB" id="A0A1C7MCJ2"/>
<evidence type="ECO:0000313" key="2">
    <source>
        <dbReference type="EMBL" id="OBZ74129.1"/>
    </source>
</evidence>